<accession>A0A514D0W9</accession>
<gene>
    <name evidence="1" type="ORF">H4RhizoLitter20421_000002</name>
</gene>
<sequence>MAFADPQSVTINAVANSLPRVSSGINQGEFRKDDGLVGLKITHNYKSRTRREIRLTHAKIAPDPLVSSTNIRYSMSVYLVCDVPVTGYTVAEAKQIVDGLTAYLTASSGARVTQLLGGEN</sequence>
<proteinExistence type="predicted"/>
<dbReference type="EMBL" id="MN033243">
    <property type="protein sequence ID" value="QDH87257.1"/>
    <property type="molecule type" value="Genomic_RNA"/>
</dbReference>
<protein>
    <recommendedName>
        <fullName evidence="2">Coat protein</fullName>
    </recommendedName>
</protein>
<evidence type="ECO:0008006" key="2">
    <source>
        <dbReference type="Google" id="ProtNLM"/>
    </source>
</evidence>
<organism evidence="1">
    <name type="scientific">Leviviridae sp</name>
    <dbReference type="NCBI Taxonomy" id="2027243"/>
    <lineage>
        <taxon>Viruses</taxon>
        <taxon>Riboviria</taxon>
        <taxon>Orthornavirae</taxon>
        <taxon>Lenarviricota</taxon>
        <taxon>Leviviricetes</taxon>
        <taxon>Norzivirales</taxon>
        <taxon>Fiersviridae</taxon>
    </lineage>
</organism>
<reference evidence="1" key="1">
    <citation type="submission" date="2019-05" db="EMBL/GenBank/DDBJ databases">
        <title>Metatranscriptomic reconstruction reveals RNA viruses with the potential to shape carbon cycling in soil.</title>
        <authorList>
            <person name="Starr E.P."/>
            <person name="Nuccio E."/>
            <person name="Pett-Ridge J."/>
            <person name="Banfield J.F."/>
            <person name="Firestone M.K."/>
        </authorList>
    </citation>
    <scope>NUCLEOTIDE SEQUENCE</scope>
    <source>
        <strain evidence="1">H4_Rhizo_Litter_20_scaffold_421</strain>
    </source>
</reference>
<evidence type="ECO:0000313" key="1">
    <source>
        <dbReference type="EMBL" id="QDH87257.1"/>
    </source>
</evidence>
<name>A0A514D0W9_9VIRU</name>